<proteinExistence type="inferred from homology"/>
<dbReference type="Pfam" id="PF03601">
    <property type="entry name" value="Cons_hypoth698"/>
    <property type="match status" value="1"/>
</dbReference>
<sequence length="352" mass="36315">MPRGAGHILIVRARRIWKGLSLCLFVTTLAYLLEVAEWLIFGKIWLEALVLAILSGMVIRTFRVPSNAFQPGIVFSARYLLEMSVVLLGATVSAASLLSVGPALVAGIVVLVGVSLISSFGIGRLLGLPCRMALLVACGNSICGNSAIAAVAPIIRADGEEVASSIAFTAVLGVFVVLGLPFFGVATGMSGGTFGAFAGLTVYAVPQVVAATAPLGLLAVQTGTVVKLVRVLMLGPVCFGLSLLAPLLPQQETTVPETGNGPSGVFRFVPWFIVGFLGMVCCRSIGLFPASLIVPVSQVATFLTVVSMGALGLGVDMRSVVNAGPRVTCTVVLSLLMLGSASYGLLVFLSFG</sequence>
<feature type="transmembrane region" description="Helical" evidence="7">
    <location>
        <begin position="228"/>
        <end position="248"/>
    </location>
</feature>
<dbReference type="GeneID" id="81475894"/>
<name>A0A9Q2IST8_GLUJA</name>
<evidence type="ECO:0000256" key="7">
    <source>
        <dbReference type="SAM" id="Phobius"/>
    </source>
</evidence>
<keyword evidence="5 7" id="KW-1133">Transmembrane helix</keyword>
<feature type="transmembrane region" description="Helical" evidence="7">
    <location>
        <begin position="292"/>
        <end position="315"/>
    </location>
</feature>
<comment type="similarity">
    <text evidence="2">Belongs to the UPF0324 family.</text>
</comment>
<feature type="transmembrane region" description="Helical" evidence="7">
    <location>
        <begin position="327"/>
        <end position="351"/>
    </location>
</feature>
<dbReference type="Proteomes" id="UP000661006">
    <property type="component" value="Unassembled WGS sequence"/>
</dbReference>
<dbReference type="RefSeq" id="WP_194258355.1">
    <property type="nucleotide sequence ID" value="NZ_JABCQN010000011.1"/>
</dbReference>
<dbReference type="PANTHER" id="PTHR30106:SF2">
    <property type="entry name" value="UPF0324 INNER MEMBRANE PROTEIN YEIH"/>
    <property type="match status" value="1"/>
</dbReference>
<evidence type="ECO:0000313" key="8">
    <source>
        <dbReference type="EMBL" id="MBF0872025.1"/>
    </source>
</evidence>
<feature type="transmembrane region" description="Helical" evidence="7">
    <location>
        <begin position="162"/>
        <end position="183"/>
    </location>
</feature>
<keyword evidence="6 7" id="KW-0472">Membrane</keyword>
<feature type="transmembrane region" description="Helical" evidence="7">
    <location>
        <begin position="79"/>
        <end position="98"/>
    </location>
</feature>
<dbReference type="PANTHER" id="PTHR30106">
    <property type="entry name" value="INNER MEMBRANE PROTEIN YEIH-RELATED"/>
    <property type="match status" value="1"/>
</dbReference>
<evidence type="ECO:0000256" key="4">
    <source>
        <dbReference type="ARBA" id="ARBA00022692"/>
    </source>
</evidence>
<organism evidence="8 9">
    <name type="scientific">Gluconobacter japonicus</name>
    <dbReference type="NCBI Taxonomy" id="376620"/>
    <lineage>
        <taxon>Bacteria</taxon>
        <taxon>Pseudomonadati</taxon>
        <taxon>Pseudomonadota</taxon>
        <taxon>Alphaproteobacteria</taxon>
        <taxon>Acetobacterales</taxon>
        <taxon>Acetobacteraceae</taxon>
        <taxon>Gluconobacter</taxon>
    </lineage>
</organism>
<evidence type="ECO:0000256" key="1">
    <source>
        <dbReference type="ARBA" id="ARBA00004651"/>
    </source>
</evidence>
<feature type="transmembrane region" description="Helical" evidence="7">
    <location>
        <begin position="104"/>
        <end position="126"/>
    </location>
</feature>
<feature type="transmembrane region" description="Helical" evidence="7">
    <location>
        <begin position="195"/>
        <end position="216"/>
    </location>
</feature>
<comment type="caution">
    <text evidence="8">The sequence shown here is derived from an EMBL/GenBank/DDBJ whole genome shotgun (WGS) entry which is preliminary data.</text>
</comment>
<dbReference type="EMBL" id="JABCQN010000011">
    <property type="protein sequence ID" value="MBF0872025.1"/>
    <property type="molecule type" value="Genomic_DNA"/>
</dbReference>
<reference evidence="8" key="1">
    <citation type="submission" date="2020-04" db="EMBL/GenBank/DDBJ databases">
        <authorList>
            <person name="Sombolestani A."/>
        </authorList>
    </citation>
    <scope>NUCLEOTIDE SEQUENCE</scope>
    <source>
        <strain evidence="8">R71697</strain>
    </source>
</reference>
<evidence type="ECO:0000256" key="2">
    <source>
        <dbReference type="ARBA" id="ARBA00007977"/>
    </source>
</evidence>
<feature type="transmembrane region" description="Helical" evidence="7">
    <location>
        <begin position="268"/>
        <end position="286"/>
    </location>
</feature>
<keyword evidence="3" id="KW-1003">Cell membrane</keyword>
<dbReference type="GO" id="GO:0005886">
    <property type="term" value="C:plasma membrane"/>
    <property type="evidence" value="ECO:0007669"/>
    <property type="project" value="UniProtKB-SubCell"/>
</dbReference>
<comment type="subcellular location">
    <subcellularLocation>
        <location evidence="1">Cell membrane</location>
        <topology evidence="1">Multi-pass membrane protein</topology>
    </subcellularLocation>
</comment>
<protein>
    <submittedName>
        <fullName evidence="8">YeiH family putative sulfate export transporter</fullName>
    </submittedName>
</protein>
<accession>A0A9Q2IST8</accession>
<dbReference type="InterPro" id="IPR018383">
    <property type="entry name" value="UPF0324_pro"/>
</dbReference>
<evidence type="ECO:0000313" key="9">
    <source>
        <dbReference type="Proteomes" id="UP000661006"/>
    </source>
</evidence>
<feature type="transmembrane region" description="Helical" evidence="7">
    <location>
        <begin position="16"/>
        <end position="33"/>
    </location>
</feature>
<evidence type="ECO:0000256" key="5">
    <source>
        <dbReference type="ARBA" id="ARBA00022989"/>
    </source>
</evidence>
<keyword evidence="4 7" id="KW-0812">Transmembrane</keyword>
<reference evidence="8" key="2">
    <citation type="submission" date="2020-11" db="EMBL/GenBank/DDBJ databases">
        <title>Description of novel Gluconobacter species.</title>
        <authorList>
            <person name="Cleenwerck I."/>
            <person name="Cnockaert M."/>
            <person name="Borremans W."/>
            <person name="Wieme A.D."/>
            <person name="De Vuyst L."/>
            <person name="Vandamme P."/>
        </authorList>
    </citation>
    <scope>NUCLEOTIDE SEQUENCE</scope>
    <source>
        <strain evidence="8">R71697</strain>
    </source>
</reference>
<evidence type="ECO:0000256" key="6">
    <source>
        <dbReference type="ARBA" id="ARBA00023136"/>
    </source>
</evidence>
<dbReference type="AlphaFoldDB" id="A0A9Q2IST8"/>
<gene>
    <name evidence="8" type="ORF">HKD32_14455</name>
</gene>
<feature type="transmembrane region" description="Helical" evidence="7">
    <location>
        <begin position="133"/>
        <end position="156"/>
    </location>
</feature>
<evidence type="ECO:0000256" key="3">
    <source>
        <dbReference type="ARBA" id="ARBA00022475"/>
    </source>
</evidence>